<gene>
    <name evidence="1" type="ORF">FIBRA_01554</name>
</gene>
<evidence type="ECO:0000313" key="2">
    <source>
        <dbReference type="Proteomes" id="UP000006352"/>
    </source>
</evidence>
<dbReference type="RefSeq" id="XP_012178819.1">
    <property type="nucleotide sequence ID" value="XM_012323429.1"/>
</dbReference>
<dbReference type="EMBL" id="HE796938">
    <property type="protein sequence ID" value="CCL99536.1"/>
    <property type="molecule type" value="Genomic_DNA"/>
</dbReference>
<reference evidence="1 2" key="1">
    <citation type="journal article" date="2012" name="Appl. Environ. Microbiol.">
        <title>Short-read sequencing for genomic analysis of the brown rot fungus Fibroporia radiculosa.</title>
        <authorList>
            <person name="Tang J.D."/>
            <person name="Perkins A.D."/>
            <person name="Sonstegard T.S."/>
            <person name="Schroeder S.G."/>
            <person name="Burgess S.C."/>
            <person name="Diehl S.V."/>
        </authorList>
    </citation>
    <scope>NUCLEOTIDE SEQUENCE [LARGE SCALE GENOMIC DNA]</scope>
    <source>
        <strain evidence="1 2">TFFH 294</strain>
    </source>
</reference>
<dbReference type="HOGENOM" id="CLU_142393_0_0_1"/>
<dbReference type="AlphaFoldDB" id="J4I8J8"/>
<proteinExistence type="predicted"/>
<accession>J4I8J8</accession>
<evidence type="ECO:0000313" key="1">
    <source>
        <dbReference type="EMBL" id="CCL99536.1"/>
    </source>
</evidence>
<organism evidence="1 2">
    <name type="scientific">Fibroporia radiculosa</name>
    <dbReference type="NCBI Taxonomy" id="599839"/>
    <lineage>
        <taxon>Eukaryota</taxon>
        <taxon>Fungi</taxon>
        <taxon>Dikarya</taxon>
        <taxon>Basidiomycota</taxon>
        <taxon>Agaricomycotina</taxon>
        <taxon>Agaricomycetes</taxon>
        <taxon>Polyporales</taxon>
        <taxon>Fibroporiaceae</taxon>
        <taxon>Fibroporia</taxon>
    </lineage>
</organism>
<sequence>MSEVEVSKLVVGDLIYASIHIDRADMANPKATSGTAKKIKKGEPVVRHCVVLEKNEHSVVVTYLATFGGSKKLPTTLQEVYWYPIEPAEKEGKHEPLPELNPGVAQWASLRKKQTVTGDVKMSDMRVRMSEESVHLVLSAMHA</sequence>
<keyword evidence="2" id="KW-1185">Reference proteome</keyword>
<protein>
    <submittedName>
        <fullName evidence="1">Uncharacterized protein</fullName>
    </submittedName>
</protein>
<name>J4I8J8_9APHY</name>
<dbReference type="Proteomes" id="UP000006352">
    <property type="component" value="Unassembled WGS sequence"/>
</dbReference>
<dbReference type="OrthoDB" id="2799535at2759"/>
<dbReference type="InParanoid" id="J4I8J8"/>
<dbReference type="GeneID" id="24094447"/>